<gene>
    <name evidence="1" type="ORF">GPM918_LOCUS17922</name>
    <name evidence="2" type="ORF">SRO942_LOCUS17918</name>
</gene>
<dbReference type="Proteomes" id="UP000681722">
    <property type="component" value="Unassembled WGS sequence"/>
</dbReference>
<dbReference type="EMBL" id="CAJOBC010005050">
    <property type="protein sequence ID" value="CAF3849821.1"/>
    <property type="molecule type" value="Genomic_DNA"/>
</dbReference>
<dbReference type="AlphaFoldDB" id="A0A814MXR8"/>
<protein>
    <submittedName>
        <fullName evidence="1">Uncharacterized protein</fullName>
    </submittedName>
</protein>
<dbReference type="Proteomes" id="UP000663829">
    <property type="component" value="Unassembled WGS sequence"/>
</dbReference>
<evidence type="ECO:0000313" key="3">
    <source>
        <dbReference type="Proteomes" id="UP000663829"/>
    </source>
</evidence>
<dbReference type="EMBL" id="CAJNOQ010005051">
    <property type="protein sequence ID" value="CAF1084214.1"/>
    <property type="molecule type" value="Genomic_DNA"/>
</dbReference>
<evidence type="ECO:0000313" key="2">
    <source>
        <dbReference type="EMBL" id="CAF3849821.1"/>
    </source>
</evidence>
<reference evidence="1" key="1">
    <citation type="submission" date="2021-02" db="EMBL/GenBank/DDBJ databases">
        <authorList>
            <person name="Nowell W R."/>
        </authorList>
    </citation>
    <scope>NUCLEOTIDE SEQUENCE</scope>
</reference>
<organism evidence="1 3">
    <name type="scientific">Didymodactylos carnosus</name>
    <dbReference type="NCBI Taxonomy" id="1234261"/>
    <lineage>
        <taxon>Eukaryota</taxon>
        <taxon>Metazoa</taxon>
        <taxon>Spiralia</taxon>
        <taxon>Gnathifera</taxon>
        <taxon>Rotifera</taxon>
        <taxon>Eurotatoria</taxon>
        <taxon>Bdelloidea</taxon>
        <taxon>Philodinida</taxon>
        <taxon>Philodinidae</taxon>
        <taxon>Didymodactylos</taxon>
    </lineage>
</organism>
<comment type="caution">
    <text evidence="1">The sequence shown here is derived from an EMBL/GenBank/DDBJ whole genome shotgun (WGS) entry which is preliminary data.</text>
</comment>
<accession>A0A814MXR8</accession>
<proteinExistence type="predicted"/>
<name>A0A814MXR8_9BILA</name>
<sequence>MAVCATGEAERWKNINYYYSSFEKSKVLRSSWWLIMLDDITKSIKENMTKIFNTPLESFRLRNPHLLSLASKSDLMKFTNIRIVETTVERIFLEEFNKTQPVSVIDMLACFPSQSENYSNEFVERKRSINWWSFLFEQIDIAIKSDKKIEAMLKDKLVEKPIFLIRQAANNSINSQNSINKPLI</sequence>
<keyword evidence="3" id="KW-1185">Reference proteome</keyword>
<evidence type="ECO:0000313" key="1">
    <source>
        <dbReference type="EMBL" id="CAF1084214.1"/>
    </source>
</evidence>